<comment type="caution">
    <text evidence="2">The sequence shown here is derived from an EMBL/GenBank/DDBJ whole genome shotgun (WGS) entry which is preliminary data.</text>
</comment>
<name>A0A7U7J1I4_9PROT</name>
<evidence type="ECO:0000313" key="2">
    <source>
        <dbReference type="EMBL" id="CDG34414.1"/>
    </source>
</evidence>
<feature type="compositionally biased region" description="Polar residues" evidence="1">
    <location>
        <begin position="8"/>
        <end position="23"/>
    </location>
</feature>
<evidence type="ECO:0000256" key="1">
    <source>
        <dbReference type="SAM" id="MobiDB-lite"/>
    </source>
</evidence>
<dbReference type="Proteomes" id="UP000027590">
    <property type="component" value="Unassembled WGS sequence"/>
</dbReference>
<dbReference type="EMBL" id="CBLY010000006">
    <property type="protein sequence ID" value="CDG34414.1"/>
    <property type="molecule type" value="Genomic_DNA"/>
</dbReference>
<reference evidence="2 3" key="2">
    <citation type="journal article" date="2014" name="PLoS ONE">
        <title>Evolution of mitochondria reconstructed from the energy metabolism of living bacteria.</title>
        <authorList>
            <person name="Degli Esposti M."/>
            <person name="Chouaia B."/>
            <person name="Comandatore F."/>
            <person name="Crotti E."/>
            <person name="Sassera D."/>
            <person name="Lievens P.M."/>
            <person name="Daffonchio D."/>
            <person name="Bandi C."/>
        </authorList>
    </citation>
    <scope>NUCLEOTIDE SEQUENCE [LARGE SCALE GENOMIC DNA]</scope>
    <source>
        <strain evidence="3">AM169</strain>
    </source>
</reference>
<sequence length="42" mass="4663">MAFHHWMNITSDPSAGQETTIQHQPARYGLAASSDCSDTSRR</sequence>
<organism evidence="2 3">
    <name type="scientific">Parasaccharibacter apium</name>
    <dbReference type="NCBI Taxonomy" id="1510841"/>
    <lineage>
        <taxon>Bacteria</taxon>
        <taxon>Pseudomonadati</taxon>
        <taxon>Pseudomonadota</taxon>
        <taxon>Alphaproteobacteria</taxon>
        <taxon>Acetobacterales</taxon>
        <taxon>Acetobacteraceae</taxon>
        <taxon>Parasaccharibacter</taxon>
    </lineage>
</organism>
<proteinExistence type="predicted"/>
<gene>
    <name evidence="2" type="ORF">SACS_1676</name>
</gene>
<evidence type="ECO:0000313" key="3">
    <source>
        <dbReference type="Proteomes" id="UP000027590"/>
    </source>
</evidence>
<dbReference type="AlphaFoldDB" id="A0A7U7J1I4"/>
<protein>
    <submittedName>
        <fullName evidence="2">Uncharacterized protein</fullName>
    </submittedName>
</protein>
<reference evidence="2 3" key="1">
    <citation type="journal article" date="2014" name="Genome Biol. Evol.">
        <title>Acetic acid bacteria genomes reveal functional traits for adaptation to life in insect guts.</title>
        <authorList>
            <person name="Chouaia B."/>
            <person name="Gaiarsa S."/>
            <person name="Crotti E."/>
            <person name="Comandatore F."/>
            <person name="Degli Esposti M."/>
            <person name="Ricci I."/>
            <person name="Alma A."/>
            <person name="Favia G."/>
            <person name="Bandi C."/>
            <person name="Daffonchio D."/>
        </authorList>
    </citation>
    <scope>NUCLEOTIDE SEQUENCE [LARGE SCALE GENOMIC DNA]</scope>
    <source>
        <strain evidence="3">AM169</strain>
    </source>
</reference>
<accession>A0A7U7J1I4</accession>
<feature type="region of interest" description="Disordered" evidence="1">
    <location>
        <begin position="1"/>
        <end position="42"/>
    </location>
</feature>